<feature type="transmembrane region" description="Helical" evidence="1">
    <location>
        <begin position="57"/>
        <end position="78"/>
    </location>
</feature>
<proteinExistence type="predicted"/>
<dbReference type="Proteomes" id="UP000297102">
    <property type="component" value="Segment"/>
</dbReference>
<protein>
    <submittedName>
        <fullName evidence="2">TM protein</fullName>
    </submittedName>
</protein>
<keyword evidence="1" id="KW-1133">Transmembrane helix</keyword>
<keyword evidence="1" id="KW-0472">Membrane</keyword>
<keyword evidence="1" id="KW-0812">Transmembrane</keyword>
<keyword evidence="3" id="KW-1185">Reference proteome</keyword>
<dbReference type="EMBL" id="MG516455">
    <property type="protein sequence ID" value="AVM86046.1"/>
    <property type="molecule type" value="Viral_cRNA"/>
</dbReference>
<organism evidence="2">
    <name type="scientific">Pohorje myodes paramyxovirus 1</name>
    <dbReference type="NCBI Taxonomy" id="2116604"/>
    <lineage>
        <taxon>Viruses</taxon>
        <taxon>Riboviria</taxon>
        <taxon>Orthornavirae</taxon>
        <taxon>Negarnaviricota</taxon>
        <taxon>Haploviricotina</taxon>
        <taxon>Monjiviricetes</taxon>
        <taxon>Mononegavirales</taxon>
        <taxon>Paramyxoviridae</taxon>
        <taxon>Orthoparamyxovirinae</taxon>
        <taxon>Jeilongvirus</taxon>
        <taxon>Jeilongvirus myodesis</taxon>
    </lineage>
</organism>
<name>A0A2P1GJA8_9MONO</name>
<dbReference type="GeneID" id="65100044"/>
<gene>
    <name evidence="2" type="primary">TM</name>
</gene>
<reference evidence="2" key="1">
    <citation type="submission" date="2017-11" db="EMBL/GenBank/DDBJ databases">
        <title>Discovery of three new Paramyxovirus species in rodents: expansion of the proposed genus 'Jeilong virus'.</title>
        <authorList>
            <person name="Vanmechelen B."/>
            <person name="Bletsa M."/>
            <person name="Vrancken B."/>
            <person name="Gryseels S."/>
            <person name="Leirs H."/>
            <person name="Gouy de Bellocq J."/>
            <person name="Lemey P."/>
            <person name="Maes P."/>
        </authorList>
    </citation>
    <scope>NUCLEOTIDE SEQUENCE</scope>
    <source>
        <strain evidence="2">TT02/05</strain>
    </source>
</reference>
<evidence type="ECO:0000313" key="2">
    <source>
        <dbReference type="EMBL" id="AVM86046.1"/>
    </source>
</evidence>
<dbReference type="RefSeq" id="YP_010085022.1">
    <property type="nucleotide sequence ID" value="NC_055168.1"/>
</dbReference>
<evidence type="ECO:0000256" key="1">
    <source>
        <dbReference type="SAM" id="Phobius"/>
    </source>
</evidence>
<evidence type="ECO:0000313" key="3">
    <source>
        <dbReference type="Proteomes" id="UP000297102"/>
    </source>
</evidence>
<accession>A0A2P1GJA8</accession>
<sequence>METIYEDKVSEPTYYETTSSAPAIYKATQLRRGQRYRYNARSIQNIKNKEGTTYTTVIMAIGLTIQVFVFVTLCYLLITYENADRRGCRIDGTKVKIDFKDLDERLDQLNMNVNTLLNAITFTLPQVLNTNRGQIIQRINYLMHEMRELIKLNSMTLDVRMGLNKTLNFKTGGSNMNIVKTTTDVYRTTTPRSATDHEITLVPRFRHTAIPFYPLTKVDTEEDSSKNSLYERSDRKADDYEREAKLFDYSNMSPFF</sequence>
<dbReference type="KEGG" id="vg:65100044"/>